<organism evidence="7 8">
    <name type="scientific">Novispirillum itersonii</name>
    <name type="common">Aquaspirillum itersonii</name>
    <dbReference type="NCBI Taxonomy" id="189"/>
    <lineage>
        <taxon>Bacteria</taxon>
        <taxon>Pseudomonadati</taxon>
        <taxon>Pseudomonadota</taxon>
        <taxon>Alphaproteobacteria</taxon>
        <taxon>Rhodospirillales</taxon>
        <taxon>Novispirillaceae</taxon>
        <taxon>Novispirillum</taxon>
    </lineage>
</organism>
<evidence type="ECO:0000256" key="5">
    <source>
        <dbReference type="ARBA" id="ARBA00023014"/>
    </source>
</evidence>
<dbReference type="InterPro" id="IPR058240">
    <property type="entry name" value="rSAM_sf"/>
</dbReference>
<protein>
    <submittedName>
        <fullName evidence="7">Putative Fe-S cluster-containing radical SAM superfamily protein</fullName>
    </submittedName>
</protein>
<dbReference type="PANTHER" id="PTHR11228:SF22">
    <property type="entry name" value="PEPTIDE BIOSYNTHESIS PROTEIN YYDG-RELATED"/>
    <property type="match status" value="1"/>
</dbReference>
<dbReference type="PANTHER" id="PTHR11228">
    <property type="entry name" value="RADICAL SAM DOMAIN PROTEIN"/>
    <property type="match status" value="1"/>
</dbReference>
<comment type="caution">
    <text evidence="7">The sequence shown here is derived from an EMBL/GenBank/DDBJ whole genome shotgun (WGS) entry which is preliminary data.</text>
</comment>
<dbReference type="CDD" id="cd01335">
    <property type="entry name" value="Radical_SAM"/>
    <property type="match status" value="1"/>
</dbReference>
<dbReference type="EMBL" id="JACIIX010000007">
    <property type="protein sequence ID" value="MBB6210785.1"/>
    <property type="molecule type" value="Genomic_DNA"/>
</dbReference>
<keyword evidence="2" id="KW-0949">S-adenosyl-L-methionine</keyword>
<evidence type="ECO:0000259" key="6">
    <source>
        <dbReference type="Pfam" id="PF04055"/>
    </source>
</evidence>
<evidence type="ECO:0000313" key="7">
    <source>
        <dbReference type="EMBL" id="MBB6210785.1"/>
    </source>
</evidence>
<comment type="cofactor">
    <cofactor evidence="1">
        <name>[4Fe-4S] cluster</name>
        <dbReference type="ChEBI" id="CHEBI:49883"/>
    </cofactor>
</comment>
<name>A0A7W9ZGH1_NOVIT</name>
<dbReference type="GO" id="GO:0003824">
    <property type="term" value="F:catalytic activity"/>
    <property type="evidence" value="ECO:0007669"/>
    <property type="project" value="InterPro"/>
</dbReference>
<dbReference type="Proteomes" id="UP000544872">
    <property type="component" value="Unassembled WGS sequence"/>
</dbReference>
<accession>A0A7W9ZGH1</accession>
<dbReference type="SFLD" id="SFLDG01067">
    <property type="entry name" value="SPASM/twitch_domain_containing"/>
    <property type="match status" value="1"/>
</dbReference>
<evidence type="ECO:0000313" key="8">
    <source>
        <dbReference type="Proteomes" id="UP000544872"/>
    </source>
</evidence>
<proteinExistence type="predicted"/>
<evidence type="ECO:0000256" key="4">
    <source>
        <dbReference type="ARBA" id="ARBA00023004"/>
    </source>
</evidence>
<dbReference type="SFLD" id="SFLDS00029">
    <property type="entry name" value="Radical_SAM"/>
    <property type="match status" value="1"/>
</dbReference>
<dbReference type="InterPro" id="IPR007197">
    <property type="entry name" value="rSAM"/>
</dbReference>
<dbReference type="AlphaFoldDB" id="A0A7W9ZGH1"/>
<sequence length="308" mass="32972">MSNAGKFQDPHRTQSGEVRASVAFTGLRTLWVNTGTLCNITCAGCYIESSPRNDRLVWFPPEDLAACLAEATAAGDPLEEIGFTGGEPFMHPQILPLLRMALDSGRRVLVLTNAMKPLHRHLGALAVLAADFGDRLTLRVSLDHYTQAGHEAVRGAGTWEPALHGLSALAEAGVRLSLAGRMTTAEPEAEIRAGYAALCRDLKLPVDAADRWQMVLFPEMDETAPVPEITTACWGLLGKTPDQMMCASSRMVVRRRGADRLSVVACTLLPYDLRFDLGASLAGARGAVPLNHPHCAKFCVLGGAACSG</sequence>
<keyword evidence="8" id="KW-1185">Reference proteome</keyword>
<dbReference type="Pfam" id="PF04055">
    <property type="entry name" value="Radical_SAM"/>
    <property type="match status" value="1"/>
</dbReference>
<evidence type="ECO:0000256" key="1">
    <source>
        <dbReference type="ARBA" id="ARBA00001966"/>
    </source>
</evidence>
<keyword evidence="5" id="KW-0411">Iron-sulfur</keyword>
<dbReference type="RefSeq" id="WP_184263604.1">
    <property type="nucleotide sequence ID" value="NZ_JACIIX010000007.1"/>
</dbReference>
<dbReference type="Gene3D" id="3.20.20.70">
    <property type="entry name" value="Aldolase class I"/>
    <property type="match status" value="1"/>
</dbReference>
<reference evidence="7 8" key="1">
    <citation type="submission" date="2020-08" db="EMBL/GenBank/DDBJ databases">
        <title>Genomic Encyclopedia of Type Strains, Phase IV (KMG-IV): sequencing the most valuable type-strain genomes for metagenomic binning, comparative biology and taxonomic classification.</title>
        <authorList>
            <person name="Goeker M."/>
        </authorList>
    </citation>
    <scope>NUCLEOTIDE SEQUENCE [LARGE SCALE GENOMIC DNA]</scope>
    <source>
        <strain evidence="7 8">DSM 11590</strain>
    </source>
</reference>
<dbReference type="SUPFAM" id="SSF102114">
    <property type="entry name" value="Radical SAM enzymes"/>
    <property type="match status" value="1"/>
</dbReference>
<dbReference type="InterPro" id="IPR013785">
    <property type="entry name" value="Aldolase_TIM"/>
</dbReference>
<feature type="domain" description="Radical SAM core" evidence="6">
    <location>
        <begin position="33"/>
        <end position="175"/>
    </location>
</feature>
<dbReference type="InterPro" id="IPR050377">
    <property type="entry name" value="Radical_SAM_PqqE_MftC-like"/>
</dbReference>
<gene>
    <name evidence="7" type="ORF">FHS48_002210</name>
</gene>
<evidence type="ECO:0000256" key="2">
    <source>
        <dbReference type="ARBA" id="ARBA00022691"/>
    </source>
</evidence>
<dbReference type="GO" id="GO:0046872">
    <property type="term" value="F:metal ion binding"/>
    <property type="evidence" value="ECO:0007669"/>
    <property type="project" value="UniProtKB-KW"/>
</dbReference>
<keyword evidence="4" id="KW-0408">Iron</keyword>
<keyword evidence="3" id="KW-0479">Metal-binding</keyword>
<evidence type="ECO:0000256" key="3">
    <source>
        <dbReference type="ARBA" id="ARBA00022723"/>
    </source>
</evidence>
<dbReference type="GO" id="GO:0051536">
    <property type="term" value="F:iron-sulfur cluster binding"/>
    <property type="evidence" value="ECO:0007669"/>
    <property type="project" value="UniProtKB-KW"/>
</dbReference>